<sequence>MSRKKNKWLGDNVRNWRAKRTKLYRRLNLDSFPCCVDGEYRLDCFFALDFSSARRRVVQMQVCSNNNIEKQ</sequence>
<protein>
    <submittedName>
        <fullName evidence="1">Uncharacterized protein</fullName>
    </submittedName>
</protein>
<accession>A0A164QL20</accession>
<reference evidence="1 2" key="1">
    <citation type="submission" date="2016-03" db="EMBL/GenBank/DDBJ databases">
        <title>EvidentialGene: Evidence-directed Construction of Genes on Genomes.</title>
        <authorList>
            <person name="Gilbert D.G."/>
            <person name="Choi J.-H."/>
            <person name="Mockaitis K."/>
            <person name="Colbourne J."/>
            <person name="Pfrender M."/>
        </authorList>
    </citation>
    <scope>NUCLEOTIDE SEQUENCE [LARGE SCALE GENOMIC DNA]</scope>
    <source>
        <strain evidence="1 2">Xinb3</strain>
        <tissue evidence="1">Complete organism</tissue>
    </source>
</reference>
<dbReference type="EMBL" id="LRGB01002384">
    <property type="protein sequence ID" value="KZS07850.1"/>
    <property type="molecule type" value="Genomic_DNA"/>
</dbReference>
<organism evidence="1 2">
    <name type="scientific">Daphnia magna</name>
    <dbReference type="NCBI Taxonomy" id="35525"/>
    <lineage>
        <taxon>Eukaryota</taxon>
        <taxon>Metazoa</taxon>
        <taxon>Ecdysozoa</taxon>
        <taxon>Arthropoda</taxon>
        <taxon>Crustacea</taxon>
        <taxon>Branchiopoda</taxon>
        <taxon>Diplostraca</taxon>
        <taxon>Cladocera</taxon>
        <taxon>Anomopoda</taxon>
        <taxon>Daphniidae</taxon>
        <taxon>Daphnia</taxon>
    </lineage>
</organism>
<comment type="caution">
    <text evidence="1">The sequence shown here is derived from an EMBL/GenBank/DDBJ whole genome shotgun (WGS) entry which is preliminary data.</text>
</comment>
<proteinExistence type="predicted"/>
<name>A0A164QL20_9CRUS</name>
<dbReference type="AlphaFoldDB" id="A0A164QL20"/>
<evidence type="ECO:0000313" key="2">
    <source>
        <dbReference type="Proteomes" id="UP000076858"/>
    </source>
</evidence>
<gene>
    <name evidence="1" type="ORF">APZ42_028219</name>
</gene>
<keyword evidence="2" id="KW-1185">Reference proteome</keyword>
<dbReference type="Proteomes" id="UP000076858">
    <property type="component" value="Unassembled WGS sequence"/>
</dbReference>
<evidence type="ECO:0000313" key="1">
    <source>
        <dbReference type="EMBL" id="KZS07850.1"/>
    </source>
</evidence>